<dbReference type="Proteomes" id="UP001551584">
    <property type="component" value="Unassembled WGS sequence"/>
</dbReference>
<evidence type="ECO:0000313" key="4">
    <source>
        <dbReference type="Proteomes" id="UP001551584"/>
    </source>
</evidence>
<feature type="compositionally biased region" description="Gly residues" evidence="1">
    <location>
        <begin position="65"/>
        <end position="75"/>
    </location>
</feature>
<gene>
    <name evidence="3" type="ORF">AB0D95_10985</name>
</gene>
<keyword evidence="2" id="KW-1133">Transmembrane helix</keyword>
<name>A0ABV3ENI8_9ACTN</name>
<dbReference type="EMBL" id="JBEZNA010000018">
    <property type="protein sequence ID" value="MEU9577776.1"/>
    <property type="molecule type" value="Genomic_DNA"/>
</dbReference>
<feature type="compositionally biased region" description="Low complexity" evidence="1">
    <location>
        <begin position="76"/>
        <end position="89"/>
    </location>
</feature>
<feature type="compositionally biased region" description="Basic and acidic residues" evidence="1">
    <location>
        <begin position="1"/>
        <end position="11"/>
    </location>
</feature>
<evidence type="ECO:0000256" key="1">
    <source>
        <dbReference type="SAM" id="MobiDB-lite"/>
    </source>
</evidence>
<keyword evidence="2" id="KW-0472">Membrane</keyword>
<reference evidence="3 4" key="1">
    <citation type="submission" date="2024-06" db="EMBL/GenBank/DDBJ databases">
        <title>The Natural Products Discovery Center: Release of the First 8490 Sequenced Strains for Exploring Actinobacteria Biosynthetic Diversity.</title>
        <authorList>
            <person name="Kalkreuter E."/>
            <person name="Kautsar S.A."/>
            <person name="Yang D."/>
            <person name="Bader C.D."/>
            <person name="Teijaro C.N."/>
            <person name="Fluegel L."/>
            <person name="Davis C.M."/>
            <person name="Simpson J.R."/>
            <person name="Lauterbach L."/>
            <person name="Steele A.D."/>
            <person name="Gui C."/>
            <person name="Meng S."/>
            <person name="Li G."/>
            <person name="Viehrig K."/>
            <person name="Ye F."/>
            <person name="Su P."/>
            <person name="Kiefer A.F."/>
            <person name="Nichols A."/>
            <person name="Cepeda A.J."/>
            <person name="Yan W."/>
            <person name="Fan B."/>
            <person name="Jiang Y."/>
            <person name="Adhikari A."/>
            <person name="Zheng C.-J."/>
            <person name="Schuster L."/>
            <person name="Cowan T.M."/>
            <person name="Smanski M.J."/>
            <person name="Chevrette M.G."/>
            <person name="De Carvalho L.P.S."/>
            <person name="Shen B."/>
        </authorList>
    </citation>
    <scope>NUCLEOTIDE SEQUENCE [LARGE SCALE GENOMIC DNA]</scope>
    <source>
        <strain evidence="3 4">NPDC048117</strain>
    </source>
</reference>
<accession>A0ABV3ENI8</accession>
<evidence type="ECO:0000256" key="2">
    <source>
        <dbReference type="SAM" id="Phobius"/>
    </source>
</evidence>
<sequence>MAENDTGRDPDREEQEPDLPAFDERAAWEAIVASYGEEPPDPPGVRPFRPVEDLALPDEDVRPGRGPGGAGGAEGTAGTAADADAAAEPGPEPEPEVRPLGGSVTFAPGVGAGATATAPPAGPRDYGLTEPAEEDHFVPPEPPPLPETDATARFAWLGIIGGPVLLLVAVLLGWHMTWWLTTVCVGGFLGGAAALVLRMDPDADDFDDPGRGAVV</sequence>
<keyword evidence="4" id="KW-1185">Reference proteome</keyword>
<proteinExistence type="predicted"/>
<organism evidence="3 4">
    <name type="scientific">Streptomyces chilikensis</name>
    <dbReference type="NCBI Taxonomy" id="1194079"/>
    <lineage>
        <taxon>Bacteria</taxon>
        <taxon>Bacillati</taxon>
        <taxon>Actinomycetota</taxon>
        <taxon>Actinomycetes</taxon>
        <taxon>Kitasatosporales</taxon>
        <taxon>Streptomycetaceae</taxon>
        <taxon>Streptomyces</taxon>
    </lineage>
</organism>
<keyword evidence="2" id="KW-0812">Transmembrane</keyword>
<dbReference type="RefSeq" id="WP_359271213.1">
    <property type="nucleotide sequence ID" value="NZ_JBEZNA010000018.1"/>
</dbReference>
<feature type="transmembrane region" description="Helical" evidence="2">
    <location>
        <begin position="154"/>
        <end position="172"/>
    </location>
</feature>
<protein>
    <submittedName>
        <fullName evidence="3">Uncharacterized protein</fullName>
    </submittedName>
</protein>
<feature type="transmembrane region" description="Helical" evidence="2">
    <location>
        <begin position="178"/>
        <end position="197"/>
    </location>
</feature>
<feature type="region of interest" description="Disordered" evidence="1">
    <location>
        <begin position="1"/>
        <end position="146"/>
    </location>
</feature>
<comment type="caution">
    <text evidence="3">The sequence shown here is derived from an EMBL/GenBank/DDBJ whole genome shotgun (WGS) entry which is preliminary data.</text>
</comment>
<feature type="compositionally biased region" description="Low complexity" evidence="1">
    <location>
        <begin position="107"/>
        <end position="119"/>
    </location>
</feature>
<evidence type="ECO:0000313" key="3">
    <source>
        <dbReference type="EMBL" id="MEU9577776.1"/>
    </source>
</evidence>